<feature type="region of interest" description="Disordered" evidence="2">
    <location>
        <begin position="605"/>
        <end position="625"/>
    </location>
</feature>
<accession>A0A078AEX1</accession>
<gene>
    <name evidence="3" type="primary">Contig5796.g6205</name>
    <name evidence="3" type="ORF">STYLEM_8426</name>
</gene>
<feature type="region of interest" description="Disordered" evidence="2">
    <location>
        <begin position="350"/>
        <end position="373"/>
    </location>
</feature>
<feature type="coiled-coil region" evidence="1">
    <location>
        <begin position="400"/>
        <end position="459"/>
    </location>
</feature>
<name>A0A078AEX1_STYLE</name>
<evidence type="ECO:0000313" key="3">
    <source>
        <dbReference type="EMBL" id="CDW79438.1"/>
    </source>
</evidence>
<feature type="compositionally biased region" description="Polar residues" evidence="2">
    <location>
        <begin position="350"/>
        <end position="367"/>
    </location>
</feature>
<keyword evidence="1" id="KW-0175">Coiled coil</keyword>
<evidence type="ECO:0000256" key="1">
    <source>
        <dbReference type="SAM" id="Coils"/>
    </source>
</evidence>
<dbReference type="InParanoid" id="A0A078AEX1"/>
<reference evidence="3 4" key="1">
    <citation type="submission" date="2014-06" db="EMBL/GenBank/DDBJ databases">
        <authorList>
            <person name="Swart Estienne"/>
        </authorList>
    </citation>
    <scope>NUCLEOTIDE SEQUENCE [LARGE SCALE GENOMIC DNA]</scope>
    <source>
        <strain evidence="3 4">130c</strain>
    </source>
</reference>
<dbReference type="Proteomes" id="UP000039865">
    <property type="component" value="Unassembled WGS sequence"/>
</dbReference>
<evidence type="ECO:0000256" key="2">
    <source>
        <dbReference type="SAM" id="MobiDB-lite"/>
    </source>
</evidence>
<evidence type="ECO:0000313" key="4">
    <source>
        <dbReference type="Proteomes" id="UP000039865"/>
    </source>
</evidence>
<protein>
    <submittedName>
        <fullName evidence="3">Uncharacterized protein</fullName>
    </submittedName>
</protein>
<proteinExistence type="predicted"/>
<dbReference type="AlphaFoldDB" id="A0A078AEX1"/>
<organism evidence="3 4">
    <name type="scientific">Stylonychia lemnae</name>
    <name type="common">Ciliate</name>
    <dbReference type="NCBI Taxonomy" id="5949"/>
    <lineage>
        <taxon>Eukaryota</taxon>
        <taxon>Sar</taxon>
        <taxon>Alveolata</taxon>
        <taxon>Ciliophora</taxon>
        <taxon>Intramacronucleata</taxon>
        <taxon>Spirotrichea</taxon>
        <taxon>Stichotrichia</taxon>
        <taxon>Sporadotrichida</taxon>
        <taxon>Oxytrichidae</taxon>
        <taxon>Stylonychinae</taxon>
        <taxon>Stylonychia</taxon>
    </lineage>
</organism>
<keyword evidence="4" id="KW-1185">Reference proteome</keyword>
<dbReference type="EMBL" id="CCKQ01008001">
    <property type="protein sequence ID" value="CDW79438.1"/>
    <property type="molecule type" value="Genomic_DNA"/>
</dbReference>
<sequence>MLFIRYVIAKSTYHQQDTILIKSFQFEECLKNQTNLLDQVARLSYKLNDWVAVVETHSIQIANLEEKFNYYIHGKSGENLSPDLISLLEQKDKQTDQKILDLEDRVPSHQKINNILSQQCDLIMINDFYRNRLGLIEKKLRIKEEDPQEQQLIDKIKRLEEKSENTVLRTEFMKANFDERVKLIEQKVQVQKTIYGDLQSVINNNDYGNSLANTTRVYNTRNQNHLLQPLIDTKSIERDLIDPKIKEIKDDVHKNNENTESKFSTITKTLQLMNEKQESQDSAINQNIDKISDQLDQSNQLNIATFKQILDFKIQEIQEKYSMQSETQRKEVLEKLTQLQKMIQNRALNKSTDTFDSPNLSTSIDSTSESKTKKMQEQQKQLIIVEIQKQINNIIDISRIQVLENGQKNLYELIEQLRKEFEFMRESIFDVVNNYKRENEALQRENKRLLNVSRDLAVEANHSNERKTTELHHPNDSNITLYKFQMPTHRQRVLKPIQTIHSRNQTIKNVSQFVNQSIDVLPDLIDAQNLMINNPLDQSKLMKINENQDSLDQSIYLKTPSIVTRNRNDNNQSDFKNRTQEAFKQSSFSGQNLRLKKFTSIFDHMRPSQHKSPDPMLRLRNSLNH</sequence>